<feature type="transmembrane region" description="Helical" evidence="6">
    <location>
        <begin position="158"/>
        <end position="181"/>
    </location>
</feature>
<evidence type="ECO:0000256" key="5">
    <source>
        <dbReference type="ARBA" id="ARBA00023136"/>
    </source>
</evidence>
<dbReference type="EMBL" id="DVGD01000193">
    <property type="protein sequence ID" value="HIR09934.1"/>
    <property type="molecule type" value="Genomic_DNA"/>
</dbReference>
<dbReference type="GO" id="GO:0005886">
    <property type="term" value="C:plasma membrane"/>
    <property type="evidence" value="ECO:0007669"/>
    <property type="project" value="UniProtKB-SubCell"/>
</dbReference>
<accession>A0A9D1A8K5</accession>
<evidence type="ECO:0000256" key="6">
    <source>
        <dbReference type="SAM" id="Phobius"/>
    </source>
</evidence>
<sequence>MNVIRQLKVKNFIALFIAGIINAFGVTVFLAPVKLYDSGISGTSMLLAQVTPLSLSVFLVLLNVPLFLYGLKRQGAPFTIYAIFSVAVYSLFAWLITDVLPIDVSFASPLAGQDLLLCALFGGLISGTGSGLAIRFGGAMDGIEVMAVIFAKKLNVSVGTFVMAYNILLYILCGFVIHSWILPLYSIVTYMAAVKMVDTIVEGLDRAKSVYIVTKDYEPVCQALSETFEKGITVMNATGYFSGVNRKVVWIVLNRFQISRMRELVHQIDPTAYIAIYEVADLFRLESEQP</sequence>
<dbReference type="InterPro" id="IPR003740">
    <property type="entry name" value="YitT"/>
</dbReference>
<evidence type="ECO:0000256" key="4">
    <source>
        <dbReference type="ARBA" id="ARBA00022989"/>
    </source>
</evidence>
<feature type="transmembrane region" description="Helical" evidence="6">
    <location>
        <begin position="12"/>
        <end position="33"/>
    </location>
</feature>
<evidence type="ECO:0000313" key="9">
    <source>
        <dbReference type="Proteomes" id="UP000824258"/>
    </source>
</evidence>
<feature type="transmembrane region" description="Helical" evidence="6">
    <location>
        <begin position="78"/>
        <end position="96"/>
    </location>
</feature>
<comment type="caution">
    <text evidence="8">The sequence shown here is derived from an EMBL/GenBank/DDBJ whole genome shotgun (WGS) entry which is preliminary data.</text>
</comment>
<dbReference type="InterPro" id="IPR051461">
    <property type="entry name" value="UPF0750_membrane"/>
</dbReference>
<organism evidence="8 9">
    <name type="scientific">Candidatus Avoscillospira stercoripullorum</name>
    <dbReference type="NCBI Taxonomy" id="2840709"/>
    <lineage>
        <taxon>Bacteria</taxon>
        <taxon>Bacillati</taxon>
        <taxon>Bacillota</taxon>
        <taxon>Clostridia</taxon>
        <taxon>Eubacteriales</taxon>
        <taxon>Oscillospiraceae</taxon>
        <taxon>Oscillospiraceae incertae sedis</taxon>
        <taxon>Candidatus Avoscillospira</taxon>
    </lineage>
</organism>
<protein>
    <submittedName>
        <fullName evidence="8">YitT family protein</fullName>
    </submittedName>
</protein>
<dbReference type="PANTHER" id="PTHR33545:SF3">
    <property type="entry name" value="UPF0750 MEMBRANE PROTEIN YQFU"/>
    <property type="match status" value="1"/>
</dbReference>
<dbReference type="CDD" id="cd16380">
    <property type="entry name" value="YitT_C"/>
    <property type="match status" value="1"/>
</dbReference>
<feature type="transmembrane region" description="Helical" evidence="6">
    <location>
        <begin position="116"/>
        <end position="137"/>
    </location>
</feature>
<dbReference type="Pfam" id="PF02588">
    <property type="entry name" value="YitT_membrane"/>
    <property type="match status" value="1"/>
</dbReference>
<dbReference type="Proteomes" id="UP000824258">
    <property type="component" value="Unassembled WGS sequence"/>
</dbReference>
<keyword evidence="4 6" id="KW-1133">Transmembrane helix</keyword>
<name>A0A9D1A8K5_9FIRM</name>
<feature type="transmembrane region" description="Helical" evidence="6">
    <location>
        <begin position="53"/>
        <end position="71"/>
    </location>
</feature>
<dbReference type="PIRSF" id="PIRSF006483">
    <property type="entry name" value="Membrane_protein_YitT"/>
    <property type="match status" value="1"/>
</dbReference>
<dbReference type="Gene3D" id="3.30.70.120">
    <property type="match status" value="1"/>
</dbReference>
<comment type="subcellular location">
    <subcellularLocation>
        <location evidence="1">Cell membrane</location>
        <topology evidence="1">Multi-pass membrane protein</topology>
    </subcellularLocation>
</comment>
<dbReference type="PANTHER" id="PTHR33545">
    <property type="entry name" value="UPF0750 MEMBRANE PROTEIN YITT-RELATED"/>
    <property type="match status" value="1"/>
</dbReference>
<keyword evidence="3 6" id="KW-0812">Transmembrane</keyword>
<dbReference type="InterPro" id="IPR019264">
    <property type="entry name" value="DUF2179"/>
</dbReference>
<gene>
    <name evidence="8" type="ORF">IAA70_05990</name>
</gene>
<keyword evidence="5 6" id="KW-0472">Membrane</keyword>
<evidence type="ECO:0000259" key="7">
    <source>
        <dbReference type="Pfam" id="PF10035"/>
    </source>
</evidence>
<keyword evidence="2" id="KW-1003">Cell membrane</keyword>
<evidence type="ECO:0000313" key="8">
    <source>
        <dbReference type="EMBL" id="HIR09934.1"/>
    </source>
</evidence>
<evidence type="ECO:0000256" key="1">
    <source>
        <dbReference type="ARBA" id="ARBA00004651"/>
    </source>
</evidence>
<evidence type="ECO:0000256" key="3">
    <source>
        <dbReference type="ARBA" id="ARBA00022692"/>
    </source>
</evidence>
<reference evidence="8" key="2">
    <citation type="journal article" date="2021" name="PeerJ">
        <title>Extensive microbial diversity within the chicken gut microbiome revealed by metagenomics and culture.</title>
        <authorList>
            <person name="Gilroy R."/>
            <person name="Ravi A."/>
            <person name="Getino M."/>
            <person name="Pursley I."/>
            <person name="Horton D.L."/>
            <person name="Alikhan N.F."/>
            <person name="Baker D."/>
            <person name="Gharbi K."/>
            <person name="Hall N."/>
            <person name="Watson M."/>
            <person name="Adriaenssens E.M."/>
            <person name="Foster-Nyarko E."/>
            <person name="Jarju S."/>
            <person name="Secka A."/>
            <person name="Antonio M."/>
            <person name="Oren A."/>
            <person name="Chaudhuri R.R."/>
            <person name="La Ragione R."/>
            <person name="Hildebrand F."/>
            <person name="Pallen M.J."/>
        </authorList>
    </citation>
    <scope>NUCLEOTIDE SEQUENCE</scope>
    <source>
        <strain evidence="8">ChiHjej9B8-7071</strain>
    </source>
</reference>
<feature type="domain" description="DUF2179" evidence="7">
    <location>
        <begin position="231"/>
        <end position="281"/>
    </location>
</feature>
<dbReference type="InterPro" id="IPR015867">
    <property type="entry name" value="N-reg_PII/ATP_PRibTrfase_C"/>
</dbReference>
<reference evidence="8" key="1">
    <citation type="submission" date="2020-10" db="EMBL/GenBank/DDBJ databases">
        <authorList>
            <person name="Gilroy R."/>
        </authorList>
    </citation>
    <scope>NUCLEOTIDE SEQUENCE</scope>
    <source>
        <strain evidence="8">ChiHjej9B8-7071</strain>
    </source>
</reference>
<dbReference type="AlphaFoldDB" id="A0A9D1A8K5"/>
<evidence type="ECO:0000256" key="2">
    <source>
        <dbReference type="ARBA" id="ARBA00022475"/>
    </source>
</evidence>
<dbReference type="Pfam" id="PF10035">
    <property type="entry name" value="DUF2179"/>
    <property type="match status" value="1"/>
</dbReference>
<proteinExistence type="predicted"/>